<sequence length="59" mass="6993">MYKTFKILKVPRPETINAQSPAKDELTDPEWLKLVEEAMDSSISKEQFTQFLREKKSQY</sequence>
<dbReference type="SUPFAM" id="SSF47406">
    <property type="entry name" value="SinR repressor dimerisation domain-like"/>
    <property type="match status" value="1"/>
</dbReference>
<gene>
    <name evidence="2" type="ORF">QYB97_11175</name>
</gene>
<dbReference type="InterPro" id="IPR036281">
    <property type="entry name" value="SinR/SinI_dimer_dom_sf"/>
</dbReference>
<reference evidence="2" key="1">
    <citation type="submission" date="2023-07" db="EMBL/GenBank/DDBJ databases">
        <title>Fictibacillus sp. isolated from freshwater pond.</title>
        <authorList>
            <person name="Kirdat K."/>
            <person name="Bhat A."/>
            <person name="Mourya A."/>
            <person name="Yadav A."/>
        </authorList>
    </citation>
    <scope>NUCLEOTIDE SEQUENCE</scope>
    <source>
        <strain evidence="2">NE201</strain>
    </source>
</reference>
<organism evidence="2 3">
    <name type="scientific">Fictibacillus fluitans</name>
    <dbReference type="NCBI Taxonomy" id="3058422"/>
    <lineage>
        <taxon>Bacteria</taxon>
        <taxon>Bacillati</taxon>
        <taxon>Bacillota</taxon>
        <taxon>Bacilli</taxon>
        <taxon>Bacillales</taxon>
        <taxon>Fictibacillaceae</taxon>
        <taxon>Fictibacillus</taxon>
    </lineage>
</organism>
<protein>
    <submittedName>
        <fullName evidence="2">Anti-repressor SinI family protein</fullName>
    </submittedName>
</protein>
<dbReference type="EMBL" id="JAUHTR010000005">
    <property type="protein sequence ID" value="MDN4525043.1"/>
    <property type="molecule type" value="Genomic_DNA"/>
</dbReference>
<comment type="caution">
    <text evidence="2">The sequence shown here is derived from an EMBL/GenBank/DDBJ whole genome shotgun (WGS) entry which is preliminary data.</text>
</comment>
<dbReference type="Proteomes" id="UP001172721">
    <property type="component" value="Unassembled WGS sequence"/>
</dbReference>
<name>A0ABT8HW85_9BACL</name>
<keyword evidence="3" id="KW-1185">Reference proteome</keyword>
<proteinExistence type="predicted"/>
<dbReference type="PROSITE" id="PS51500">
    <property type="entry name" value="SIN"/>
    <property type="match status" value="1"/>
</dbReference>
<evidence type="ECO:0000313" key="3">
    <source>
        <dbReference type="Proteomes" id="UP001172721"/>
    </source>
</evidence>
<dbReference type="InterPro" id="IPR010981">
    <property type="entry name" value="SinR/SinI_dimer_dom"/>
</dbReference>
<dbReference type="RefSeq" id="WP_301166085.1">
    <property type="nucleotide sequence ID" value="NZ_JAUHTR010000005.1"/>
</dbReference>
<accession>A0ABT8HW85</accession>
<feature type="domain" description="Sin" evidence="1">
    <location>
        <begin position="18"/>
        <end position="56"/>
    </location>
</feature>
<dbReference type="Pfam" id="PF08671">
    <property type="entry name" value="SinI"/>
    <property type="match status" value="1"/>
</dbReference>
<evidence type="ECO:0000313" key="2">
    <source>
        <dbReference type="EMBL" id="MDN4525043.1"/>
    </source>
</evidence>
<evidence type="ECO:0000259" key="1">
    <source>
        <dbReference type="PROSITE" id="PS51500"/>
    </source>
</evidence>